<keyword evidence="1" id="KW-0732">Signal</keyword>
<protein>
    <recommendedName>
        <fullName evidence="2">Protein kinase domain-containing protein</fullName>
    </recommendedName>
</protein>
<name>A0A0G4HF79_9ALVE</name>
<reference evidence="3" key="1">
    <citation type="submission" date="2014-11" db="EMBL/GenBank/DDBJ databases">
        <authorList>
            <person name="Otto D Thomas"/>
            <person name="Naeem Raeece"/>
        </authorList>
    </citation>
    <scope>NUCLEOTIDE SEQUENCE</scope>
</reference>
<gene>
    <name evidence="3" type="ORF">Cvel_26852</name>
</gene>
<accession>A0A0G4HF79</accession>
<feature type="signal peptide" evidence="1">
    <location>
        <begin position="1"/>
        <end position="22"/>
    </location>
</feature>
<dbReference type="InterPro" id="IPR011009">
    <property type="entry name" value="Kinase-like_dom_sf"/>
</dbReference>
<dbReference type="GO" id="GO:0004672">
    <property type="term" value="F:protein kinase activity"/>
    <property type="evidence" value="ECO:0007669"/>
    <property type="project" value="InterPro"/>
</dbReference>
<evidence type="ECO:0000256" key="1">
    <source>
        <dbReference type="SAM" id="SignalP"/>
    </source>
</evidence>
<sequence length="585" mass="64834">MQNLCLIRGGLVFLLAATLASSTGHFLARHQPIEPAPAFLSLSKEAKELSSEQPTQFEAGNLDSVEEGKTVITVKCNRSWCKSSDVTQVKFKVNKKLGSGNEGAVFSGTIVEADADLPLAFKDKAVVLKMPISYFSLQNLNEFTTKGPAHEGKVLFELNQKGASGVVKALVQDNVANGCLVMESVTIAKSGNQFQLGGSFPTKAKMQSWLKSVFGALKSIHDLGYVHNDVRYDNIGIRDDETAVFIDLGRGHEVKSSNYDLYTDELSDDHDDIGLYETKDIYHNSEYTMCPEFKSRQASPDATKYTSLFYRNDVFALLEEASGWNMRLGGAKDSTVVRCNNPFAYYYESNAWKCHSPDNSNLIMKKSSGSGKRASTWHAIAGFDLIVETIKNDGDCGCVNDILRLLAVGLAEDPKDRTAYDEASEVITLLNSAQQRDFMSDPPDDPKEDLCGEDPVQSYKAYSKMNMQDIEDEMFSDMDKDNKGHTRDGCITECELILDAYKNGNSAATTVCDNSDDPDRCTTRKRLIRGKKYRWEDGINGGLRANAKAFCMREKTKSLARSWRNDSTKYDALKGAVCPWACDQE</sequence>
<evidence type="ECO:0000313" key="3">
    <source>
        <dbReference type="EMBL" id="CEM42560.1"/>
    </source>
</evidence>
<dbReference type="Gene3D" id="1.10.510.10">
    <property type="entry name" value="Transferase(Phosphotransferase) domain 1"/>
    <property type="match status" value="1"/>
</dbReference>
<dbReference type="InterPro" id="IPR000719">
    <property type="entry name" value="Prot_kinase_dom"/>
</dbReference>
<dbReference type="PROSITE" id="PS50011">
    <property type="entry name" value="PROTEIN_KINASE_DOM"/>
    <property type="match status" value="1"/>
</dbReference>
<dbReference type="AlphaFoldDB" id="A0A0G4HF79"/>
<dbReference type="SUPFAM" id="SSF56112">
    <property type="entry name" value="Protein kinase-like (PK-like)"/>
    <property type="match status" value="1"/>
</dbReference>
<evidence type="ECO:0000259" key="2">
    <source>
        <dbReference type="PROSITE" id="PS50011"/>
    </source>
</evidence>
<feature type="domain" description="Protein kinase" evidence="2">
    <location>
        <begin position="91"/>
        <end position="430"/>
    </location>
</feature>
<dbReference type="GO" id="GO:0005524">
    <property type="term" value="F:ATP binding"/>
    <property type="evidence" value="ECO:0007669"/>
    <property type="project" value="InterPro"/>
</dbReference>
<proteinExistence type="predicted"/>
<feature type="chain" id="PRO_5005191323" description="Protein kinase domain-containing protein" evidence="1">
    <location>
        <begin position="23"/>
        <end position="585"/>
    </location>
</feature>
<dbReference type="EMBL" id="CDMZ01002477">
    <property type="protein sequence ID" value="CEM42560.1"/>
    <property type="molecule type" value="Genomic_DNA"/>
</dbReference>
<dbReference type="VEuPathDB" id="CryptoDB:Cvel_26852"/>
<organism evidence="3">
    <name type="scientific">Chromera velia CCMP2878</name>
    <dbReference type="NCBI Taxonomy" id="1169474"/>
    <lineage>
        <taxon>Eukaryota</taxon>
        <taxon>Sar</taxon>
        <taxon>Alveolata</taxon>
        <taxon>Colpodellida</taxon>
        <taxon>Chromeraceae</taxon>
        <taxon>Chromera</taxon>
    </lineage>
</organism>